<feature type="transmembrane region" description="Helical" evidence="8">
    <location>
        <begin position="259"/>
        <end position="280"/>
    </location>
</feature>
<sequence>MQVEKTEISRWKPIIEDWKHSLYLWRRTKLAMVGTFIVIGFLIMALLAPVLAPYDPVKVDLVNRLKPPSRQFLFGTDQFGRDILSRVLYGARIEVWIIFLVTVISGTIGTAIGIVAGYFGGWIDEVLMRITDIFLAFPRLILAMALSAVLGRGLTNAIIAISLVEWTVIARLARAEAMRVKSQPFVEAAKAVGASDLRILLFHVLPMCVSPILVQLTMRMGTIILTAAGLGFLGLGAQPPTPEWGAIVSDGRSYLINHWWIATFPGLFIALVVLGFNLLGDGIRDILDPRLRR</sequence>
<feature type="transmembrane region" description="Helical" evidence="8">
    <location>
        <begin position="95"/>
        <end position="121"/>
    </location>
</feature>
<reference evidence="10" key="1">
    <citation type="journal article" date="2020" name="mSystems">
        <title>Genome- and Community-Level Interaction Insights into Carbon Utilization and Element Cycling Functions of Hydrothermarchaeota in Hydrothermal Sediment.</title>
        <authorList>
            <person name="Zhou Z."/>
            <person name="Liu Y."/>
            <person name="Xu W."/>
            <person name="Pan J."/>
            <person name="Luo Z.H."/>
            <person name="Li M."/>
        </authorList>
    </citation>
    <scope>NUCLEOTIDE SEQUENCE [LARGE SCALE GENOMIC DNA]</scope>
    <source>
        <strain evidence="10">SpSt-86</strain>
    </source>
</reference>
<evidence type="ECO:0000256" key="8">
    <source>
        <dbReference type="RuleBase" id="RU363032"/>
    </source>
</evidence>
<evidence type="ECO:0000256" key="3">
    <source>
        <dbReference type="ARBA" id="ARBA00022475"/>
    </source>
</evidence>
<feature type="transmembrane region" description="Helical" evidence="8">
    <location>
        <begin position="133"/>
        <end position="151"/>
    </location>
</feature>
<evidence type="ECO:0000256" key="6">
    <source>
        <dbReference type="ARBA" id="ARBA00023136"/>
    </source>
</evidence>
<proteinExistence type="inferred from homology"/>
<dbReference type="Pfam" id="PF00528">
    <property type="entry name" value="BPD_transp_1"/>
    <property type="match status" value="1"/>
</dbReference>
<gene>
    <name evidence="10" type="ORF">ENW55_08445</name>
</gene>
<dbReference type="InterPro" id="IPR000515">
    <property type="entry name" value="MetI-like"/>
</dbReference>
<evidence type="ECO:0000256" key="2">
    <source>
        <dbReference type="ARBA" id="ARBA00022448"/>
    </source>
</evidence>
<dbReference type="InterPro" id="IPR050366">
    <property type="entry name" value="BP-dependent_transpt_permease"/>
</dbReference>
<dbReference type="InterPro" id="IPR025966">
    <property type="entry name" value="OppC_N"/>
</dbReference>
<dbReference type="PANTHER" id="PTHR43386">
    <property type="entry name" value="OLIGOPEPTIDE TRANSPORT SYSTEM PERMEASE PROTEIN APPC"/>
    <property type="match status" value="1"/>
</dbReference>
<dbReference type="PROSITE" id="PS50928">
    <property type="entry name" value="ABC_TM1"/>
    <property type="match status" value="1"/>
</dbReference>
<organism evidence="10">
    <name type="scientific">Pseudothermotoga hypogea</name>
    <dbReference type="NCBI Taxonomy" id="57487"/>
    <lineage>
        <taxon>Bacteria</taxon>
        <taxon>Thermotogati</taxon>
        <taxon>Thermotogota</taxon>
        <taxon>Thermotogae</taxon>
        <taxon>Thermotogales</taxon>
        <taxon>Thermotogaceae</taxon>
        <taxon>Pseudothermotoga</taxon>
    </lineage>
</organism>
<dbReference type="CDD" id="cd06261">
    <property type="entry name" value="TM_PBP2"/>
    <property type="match status" value="1"/>
</dbReference>
<evidence type="ECO:0000313" key="10">
    <source>
        <dbReference type="EMBL" id="HGZ79997.1"/>
    </source>
</evidence>
<keyword evidence="5 8" id="KW-1133">Transmembrane helix</keyword>
<name>A0A832I8I0_9THEM</name>
<dbReference type="PANTHER" id="PTHR43386:SF1">
    <property type="entry name" value="D,D-DIPEPTIDE TRANSPORT SYSTEM PERMEASE PROTEIN DDPC-RELATED"/>
    <property type="match status" value="1"/>
</dbReference>
<dbReference type="InterPro" id="IPR035906">
    <property type="entry name" value="MetI-like_sf"/>
</dbReference>
<evidence type="ECO:0000256" key="5">
    <source>
        <dbReference type="ARBA" id="ARBA00022989"/>
    </source>
</evidence>
<feature type="transmembrane region" description="Helical" evidence="8">
    <location>
        <begin position="30"/>
        <end position="52"/>
    </location>
</feature>
<keyword evidence="4 8" id="KW-0812">Transmembrane</keyword>
<dbReference type="GO" id="GO:0055085">
    <property type="term" value="P:transmembrane transport"/>
    <property type="evidence" value="ECO:0007669"/>
    <property type="project" value="InterPro"/>
</dbReference>
<protein>
    <submittedName>
        <fullName evidence="10">ABC transporter permease</fullName>
    </submittedName>
</protein>
<dbReference type="SUPFAM" id="SSF161098">
    <property type="entry name" value="MetI-like"/>
    <property type="match status" value="1"/>
</dbReference>
<evidence type="ECO:0000256" key="7">
    <source>
        <dbReference type="ARBA" id="ARBA00024202"/>
    </source>
</evidence>
<dbReference type="AlphaFoldDB" id="A0A832I8I0"/>
<keyword evidence="3" id="KW-1003">Cell membrane</keyword>
<accession>A0A832I8I0</accession>
<dbReference type="InterPro" id="IPR053385">
    <property type="entry name" value="ABC_transport_permease"/>
</dbReference>
<comment type="subcellular location">
    <subcellularLocation>
        <location evidence="1 8">Cell membrane</location>
        <topology evidence="1 8">Multi-pass membrane protein</topology>
    </subcellularLocation>
</comment>
<dbReference type="Pfam" id="PF12911">
    <property type="entry name" value="OppC_N"/>
    <property type="match status" value="1"/>
</dbReference>
<keyword evidence="2 8" id="KW-0813">Transport</keyword>
<dbReference type="GO" id="GO:0005886">
    <property type="term" value="C:plasma membrane"/>
    <property type="evidence" value="ECO:0007669"/>
    <property type="project" value="UniProtKB-SubCell"/>
</dbReference>
<keyword evidence="6 8" id="KW-0472">Membrane</keyword>
<dbReference type="Gene3D" id="1.10.3720.10">
    <property type="entry name" value="MetI-like"/>
    <property type="match status" value="1"/>
</dbReference>
<dbReference type="EMBL" id="DTKQ01000054">
    <property type="protein sequence ID" value="HGZ79997.1"/>
    <property type="molecule type" value="Genomic_DNA"/>
</dbReference>
<feature type="transmembrane region" description="Helical" evidence="8">
    <location>
        <begin position="220"/>
        <end position="239"/>
    </location>
</feature>
<evidence type="ECO:0000256" key="1">
    <source>
        <dbReference type="ARBA" id="ARBA00004651"/>
    </source>
</evidence>
<comment type="similarity">
    <text evidence="7">Belongs to the binding-protein-dependent transport system permease family. OppBC subfamily.</text>
</comment>
<feature type="domain" description="ABC transmembrane type-1" evidence="9">
    <location>
        <begin position="95"/>
        <end position="280"/>
    </location>
</feature>
<evidence type="ECO:0000259" key="9">
    <source>
        <dbReference type="PROSITE" id="PS50928"/>
    </source>
</evidence>
<comment type="caution">
    <text evidence="10">The sequence shown here is derived from an EMBL/GenBank/DDBJ whole genome shotgun (WGS) entry which is preliminary data.</text>
</comment>
<dbReference type="NCBIfam" id="NF045474">
    <property type="entry name" value="Opp2C"/>
    <property type="match status" value="1"/>
</dbReference>
<evidence type="ECO:0000256" key="4">
    <source>
        <dbReference type="ARBA" id="ARBA00022692"/>
    </source>
</evidence>